<accession>Q16WS7</accession>
<reference evidence="2" key="1">
    <citation type="submission" date="2005-10" db="EMBL/GenBank/DDBJ databases">
        <authorList>
            <person name="Loftus B.J."/>
            <person name="Nene V.M."/>
            <person name="Hannick L.I."/>
            <person name="Bidwell S."/>
            <person name="Haas B."/>
            <person name="Amedeo P."/>
            <person name="Orvis J."/>
            <person name="Wortman J.R."/>
            <person name="White O.R."/>
            <person name="Salzberg S."/>
            <person name="Shumway M."/>
            <person name="Koo H."/>
            <person name="Zhao Y."/>
            <person name="Holmes M."/>
            <person name="Miller J."/>
            <person name="Schatz M."/>
            <person name="Pop M."/>
            <person name="Pai G."/>
            <person name="Utterback T."/>
            <person name="Rogers Y.-H."/>
            <person name="Kravitz S."/>
            <person name="Fraser C.M."/>
        </authorList>
    </citation>
    <scope>NUCLEOTIDE SEQUENCE</scope>
    <source>
        <strain evidence="2">Liverpool</strain>
    </source>
</reference>
<protein>
    <submittedName>
        <fullName evidence="2">AAEL009115-PA</fullName>
    </submittedName>
</protein>
<name>Q16WS7_AEDAE</name>
<feature type="compositionally biased region" description="Polar residues" evidence="1">
    <location>
        <begin position="67"/>
        <end position="84"/>
    </location>
</feature>
<gene>
    <name evidence="2" type="ORF">AaeL_AAEL009115</name>
</gene>
<evidence type="ECO:0000313" key="2">
    <source>
        <dbReference type="EMBL" id="EAT39056.1"/>
    </source>
</evidence>
<dbReference type="EMBL" id="CH477555">
    <property type="protein sequence ID" value="EAT39056.1"/>
    <property type="molecule type" value="Genomic_DNA"/>
</dbReference>
<reference evidence="2" key="3">
    <citation type="submission" date="2012-09" db="EMBL/GenBank/DDBJ databases">
        <authorList>
            <consortium name="VectorBase"/>
        </authorList>
    </citation>
    <scope>NUCLEOTIDE SEQUENCE</scope>
    <source>
        <strain evidence="2">Liverpool</strain>
    </source>
</reference>
<feature type="region of interest" description="Disordered" evidence="1">
    <location>
        <begin position="61"/>
        <end position="84"/>
    </location>
</feature>
<evidence type="ECO:0000256" key="1">
    <source>
        <dbReference type="SAM" id="MobiDB-lite"/>
    </source>
</evidence>
<organism evidence="2 3">
    <name type="scientific">Aedes aegypti</name>
    <name type="common">Yellowfever mosquito</name>
    <name type="synonym">Culex aegypti</name>
    <dbReference type="NCBI Taxonomy" id="7159"/>
    <lineage>
        <taxon>Eukaryota</taxon>
        <taxon>Metazoa</taxon>
        <taxon>Ecdysozoa</taxon>
        <taxon>Arthropoda</taxon>
        <taxon>Hexapoda</taxon>
        <taxon>Insecta</taxon>
        <taxon>Pterygota</taxon>
        <taxon>Neoptera</taxon>
        <taxon>Endopterygota</taxon>
        <taxon>Diptera</taxon>
        <taxon>Nematocera</taxon>
        <taxon>Culicoidea</taxon>
        <taxon>Culicidae</taxon>
        <taxon>Culicinae</taxon>
        <taxon>Aedini</taxon>
        <taxon>Aedes</taxon>
        <taxon>Stegomyia</taxon>
    </lineage>
</organism>
<dbReference type="PaxDb" id="7159-AAEL009115-PA"/>
<dbReference type="HOGENOM" id="CLU_2529260_0_0_1"/>
<sequence length="84" mass="9089">MATIMLLTKVSRHQRRLAAASICVANQNKLNISSRGCNSTGAVHPNITCRAKLTTAERNPPLLIDPAQSSQKTPLANTSNIYLM</sequence>
<dbReference type="Proteomes" id="UP000682892">
    <property type="component" value="Unassembled WGS sequence"/>
</dbReference>
<evidence type="ECO:0000313" key="3">
    <source>
        <dbReference type="Proteomes" id="UP000682892"/>
    </source>
</evidence>
<dbReference type="AlphaFoldDB" id="Q16WS7"/>
<proteinExistence type="predicted"/>
<reference evidence="2" key="2">
    <citation type="journal article" date="2007" name="Science">
        <title>Genome sequence of Aedes aegypti, a major arbovirus vector.</title>
        <authorList>
            <person name="Nene V."/>
            <person name="Wortman J.R."/>
            <person name="Lawson D."/>
            <person name="Haas B."/>
            <person name="Kodira C."/>
            <person name="Tu Z.J."/>
            <person name="Loftus B."/>
            <person name="Xi Z."/>
            <person name="Megy K."/>
            <person name="Grabherr M."/>
            <person name="Ren Q."/>
            <person name="Zdobnov E.M."/>
            <person name="Lobo N.F."/>
            <person name="Campbell K.S."/>
            <person name="Brown S.E."/>
            <person name="Bonaldo M.F."/>
            <person name="Zhu J."/>
            <person name="Sinkins S.P."/>
            <person name="Hogenkamp D.G."/>
            <person name="Amedeo P."/>
            <person name="Arensburger P."/>
            <person name="Atkinson P.W."/>
            <person name="Bidwell S."/>
            <person name="Biedler J."/>
            <person name="Birney E."/>
            <person name="Bruggner R.V."/>
            <person name="Costas J."/>
            <person name="Coy M.R."/>
            <person name="Crabtree J."/>
            <person name="Crawford M."/>
            <person name="Debruyn B."/>
            <person name="Decaprio D."/>
            <person name="Eiglmeier K."/>
            <person name="Eisenstadt E."/>
            <person name="El-Dorry H."/>
            <person name="Gelbart W.M."/>
            <person name="Gomes S.L."/>
            <person name="Hammond M."/>
            <person name="Hannick L.I."/>
            <person name="Hogan J.R."/>
            <person name="Holmes M.H."/>
            <person name="Jaffe D."/>
            <person name="Johnston J.S."/>
            <person name="Kennedy R.C."/>
            <person name="Koo H."/>
            <person name="Kravitz S."/>
            <person name="Kriventseva E.V."/>
            <person name="Kulp D."/>
            <person name="Labutti K."/>
            <person name="Lee E."/>
            <person name="Li S."/>
            <person name="Lovin D.D."/>
            <person name="Mao C."/>
            <person name="Mauceli E."/>
            <person name="Menck C.F."/>
            <person name="Miller J.R."/>
            <person name="Montgomery P."/>
            <person name="Mori A."/>
            <person name="Nascimento A.L."/>
            <person name="Naveira H.F."/>
            <person name="Nusbaum C."/>
            <person name="O'leary S."/>
            <person name="Orvis J."/>
            <person name="Pertea M."/>
            <person name="Quesneville H."/>
            <person name="Reidenbach K.R."/>
            <person name="Rogers Y.H."/>
            <person name="Roth C.W."/>
            <person name="Schneider J.R."/>
            <person name="Schatz M."/>
            <person name="Shumway M."/>
            <person name="Stanke M."/>
            <person name="Stinson E.O."/>
            <person name="Tubio J.M."/>
            <person name="Vanzee J.P."/>
            <person name="Verjovski-Almeida S."/>
            <person name="Werner D."/>
            <person name="White O."/>
            <person name="Wyder S."/>
            <person name="Zeng Q."/>
            <person name="Zhao Q."/>
            <person name="Zhao Y."/>
            <person name="Hill C.A."/>
            <person name="Raikhel A.S."/>
            <person name="Soares M.B."/>
            <person name="Knudson D.L."/>
            <person name="Lee N.H."/>
            <person name="Galagan J."/>
            <person name="Salzberg S.L."/>
            <person name="Paulsen I.T."/>
            <person name="Dimopoulos G."/>
            <person name="Collins F.H."/>
            <person name="Birren B."/>
            <person name="Fraser-Liggett C.M."/>
            <person name="Severson D.W."/>
        </authorList>
    </citation>
    <scope>NUCLEOTIDE SEQUENCE [LARGE SCALE GENOMIC DNA]</scope>
    <source>
        <strain evidence="2">Liverpool</strain>
    </source>
</reference>